<name>A0AA38XR20_9EURO</name>
<dbReference type="PROSITE" id="PS50110">
    <property type="entry name" value="RESPONSE_REGULATORY"/>
    <property type="match status" value="1"/>
</dbReference>
<dbReference type="AlphaFoldDB" id="A0AA38XR20"/>
<proteinExistence type="predicted"/>
<dbReference type="SUPFAM" id="SSF52172">
    <property type="entry name" value="CheY-like"/>
    <property type="match status" value="1"/>
</dbReference>
<evidence type="ECO:0000313" key="3">
    <source>
        <dbReference type="EMBL" id="KAJ9618182.1"/>
    </source>
</evidence>
<keyword evidence="1" id="KW-0597">Phosphoprotein</keyword>
<feature type="domain" description="Response regulatory" evidence="2">
    <location>
        <begin position="13"/>
        <end position="122"/>
    </location>
</feature>
<reference evidence="3" key="1">
    <citation type="submission" date="2022-10" db="EMBL/GenBank/DDBJ databases">
        <title>Culturing micro-colonial fungi from biological soil crusts in the Mojave desert and describing Neophaeococcomyces mojavensis, and introducing the new genera and species Taxawa tesnikishii.</title>
        <authorList>
            <person name="Kurbessoian T."/>
            <person name="Stajich J.E."/>
        </authorList>
    </citation>
    <scope>NUCLEOTIDE SEQUENCE</scope>
    <source>
        <strain evidence="3">TK_35</strain>
    </source>
</reference>
<protein>
    <recommendedName>
        <fullName evidence="2">Response regulatory domain-containing protein</fullName>
    </recommendedName>
</protein>
<accession>A0AA38XR20</accession>
<sequence length="134" mass="14823">MQSNNERPAPLPRLLLVEDQLDLADLMEQALTDEGNEIAHANSVFEALGMLDRGHFDGAVLDVELRDGVVFPVADRLLELGIPYLFASAVYDQLVPVRHRRAPFLAKPFHVQGLQRAVREALGRMPPSSPAPPH</sequence>
<dbReference type="Gene3D" id="3.40.50.2300">
    <property type="match status" value="1"/>
</dbReference>
<dbReference type="InterPro" id="IPR011006">
    <property type="entry name" value="CheY-like_superfamily"/>
</dbReference>
<dbReference type="SMART" id="SM00448">
    <property type="entry name" value="REC"/>
    <property type="match status" value="1"/>
</dbReference>
<evidence type="ECO:0000256" key="1">
    <source>
        <dbReference type="PROSITE-ProRule" id="PRU00169"/>
    </source>
</evidence>
<organism evidence="3">
    <name type="scientific">Knufia peltigerae</name>
    <dbReference type="NCBI Taxonomy" id="1002370"/>
    <lineage>
        <taxon>Eukaryota</taxon>
        <taxon>Fungi</taxon>
        <taxon>Dikarya</taxon>
        <taxon>Ascomycota</taxon>
        <taxon>Pezizomycotina</taxon>
        <taxon>Eurotiomycetes</taxon>
        <taxon>Chaetothyriomycetidae</taxon>
        <taxon>Chaetothyriales</taxon>
        <taxon>Trichomeriaceae</taxon>
        <taxon>Knufia</taxon>
    </lineage>
</organism>
<comment type="caution">
    <text evidence="3">The sequence shown here is derived from an EMBL/GenBank/DDBJ whole genome shotgun (WGS) entry which is preliminary data.</text>
</comment>
<feature type="modified residue" description="4-aspartylphosphate" evidence="1">
    <location>
        <position position="62"/>
    </location>
</feature>
<dbReference type="InterPro" id="IPR001789">
    <property type="entry name" value="Sig_transdc_resp-reg_receiver"/>
</dbReference>
<dbReference type="EMBL" id="JAPDRN010000144">
    <property type="protein sequence ID" value="KAJ9618182.1"/>
    <property type="molecule type" value="Genomic_DNA"/>
</dbReference>
<evidence type="ECO:0000259" key="2">
    <source>
        <dbReference type="PROSITE" id="PS50110"/>
    </source>
</evidence>
<dbReference type="GO" id="GO:0000160">
    <property type="term" value="P:phosphorelay signal transduction system"/>
    <property type="evidence" value="ECO:0007669"/>
    <property type="project" value="InterPro"/>
</dbReference>
<gene>
    <name evidence="3" type="ORF">H2204_013137</name>
</gene>